<reference evidence="4 5" key="1">
    <citation type="journal article" date="2004" name="Nature">
        <title>Genome evolution in yeasts.</title>
        <authorList>
            <consortium name="Genolevures"/>
            <person name="Dujon B."/>
            <person name="Sherman D."/>
            <person name="Fischer G."/>
            <person name="Durrens P."/>
            <person name="Casaregola S."/>
            <person name="Lafontaine I."/>
            <person name="de Montigny J."/>
            <person name="Marck C."/>
            <person name="Neuveglise C."/>
            <person name="Talla E."/>
            <person name="Goffard N."/>
            <person name="Frangeul L."/>
            <person name="Aigle M."/>
            <person name="Anthouard V."/>
            <person name="Babour A."/>
            <person name="Barbe V."/>
            <person name="Barnay S."/>
            <person name="Blanchin S."/>
            <person name="Beckerich J.M."/>
            <person name="Beyne E."/>
            <person name="Bleykasten C."/>
            <person name="Boisrame A."/>
            <person name="Boyer J."/>
            <person name="Cattolico L."/>
            <person name="Confanioleri F."/>
            <person name="de Daruvar A."/>
            <person name="Despons L."/>
            <person name="Fabre E."/>
            <person name="Fairhead C."/>
            <person name="Ferry-Dumazet H."/>
            <person name="Groppi A."/>
            <person name="Hantraye F."/>
            <person name="Hennequin C."/>
            <person name="Jauniaux N."/>
            <person name="Joyet P."/>
            <person name="Kachouri R."/>
            <person name="Kerrest A."/>
            <person name="Koszul R."/>
            <person name="Lemaire M."/>
            <person name="Lesur I."/>
            <person name="Ma L."/>
            <person name="Muller H."/>
            <person name="Nicaud J.M."/>
            <person name="Nikolski M."/>
            <person name="Oztas S."/>
            <person name="Ozier-Kalogeropoulos O."/>
            <person name="Pellenz S."/>
            <person name="Potier S."/>
            <person name="Richard G.F."/>
            <person name="Straub M.L."/>
            <person name="Suleau A."/>
            <person name="Swennene D."/>
            <person name="Tekaia F."/>
            <person name="Wesolowski-Louvel M."/>
            <person name="Westhof E."/>
            <person name="Wirth B."/>
            <person name="Zeniou-Meyer M."/>
            <person name="Zivanovic I."/>
            <person name="Bolotin-Fukuhara M."/>
            <person name="Thierry A."/>
            <person name="Bouchier C."/>
            <person name="Caudron B."/>
            <person name="Scarpelli C."/>
            <person name="Gaillardin C."/>
            <person name="Weissenbach J."/>
            <person name="Wincker P."/>
            <person name="Souciet J.L."/>
        </authorList>
    </citation>
    <scope>NUCLEOTIDE SEQUENCE [LARGE SCALE GENOMIC DNA]</scope>
    <source>
        <strain evidence="5">ATCC 36239 / CBS 767 / BCRC 21394 / JCM 1990 / NBRC 0083 / IGC 2968</strain>
    </source>
</reference>
<dbReference type="STRING" id="284592.Q6BS93"/>
<feature type="transmembrane region" description="Helical" evidence="2">
    <location>
        <begin position="435"/>
        <end position="454"/>
    </location>
</feature>
<dbReference type="eggNOG" id="ENOG502QUA0">
    <property type="taxonomic scope" value="Eukaryota"/>
</dbReference>
<evidence type="ECO:0000259" key="3">
    <source>
        <dbReference type="Pfam" id="PF12051"/>
    </source>
</evidence>
<dbReference type="AlphaFoldDB" id="Q6BS93"/>
<keyword evidence="5" id="KW-1185">Reference proteome</keyword>
<dbReference type="InParanoid" id="Q6BS93"/>
<dbReference type="PANTHER" id="PTHR34814:SF1">
    <property type="entry name" value="NITROSOGUANIDINE RESISTANCE PROTEIN SNG1"/>
    <property type="match status" value="1"/>
</dbReference>
<keyword evidence="2" id="KW-0812">Transmembrane</keyword>
<dbReference type="OrthoDB" id="2140105at2759"/>
<feature type="domain" description="DUF3533" evidence="3">
    <location>
        <begin position="112"/>
        <end position="501"/>
    </location>
</feature>
<dbReference type="EMBL" id="CR382136">
    <property type="protein sequence ID" value="CAG87083.2"/>
    <property type="molecule type" value="Genomic_DNA"/>
</dbReference>
<sequence length="532" mass="60843">MESPAINSLSKTSEGIHKDTDYSEDMSRRQERLENSSPQPYAKDEEEQFYSDSEGEIRDFRDQDNRSINSTHGSTHSKHSTVLEKVQSQYSFFHEKLGKQRKGIVIKYALIYLLMSSLILGMFSIYWGSFYQRNSRLKNLNMLVVIEDDHTVDGIEPVIGNTIREILNTDAAKAYGKWHIFNQSEIREQADKNKNDVDAEVQRLIHHQQYWSSIYVKPEASYNLYKAISEGDASYNVTDNTILSYYETGRDFLSMNSYVTPSIKIIEQMWLKKSANVTLSLTNKLSSSERSDVLSDSNSLELLSTPISFTYIDKIPFTDPVLTAPSQVGLIYMIIITFFQVNFFMDVHKGVASLNIKPMHFVVYRILSSVLSFFVISLFFSFPSLAFQVDFTKAFGNSGFLIYWMITFLTMWAVGMANEVMALICVMVYPPLMGFWMLFWVIINIAPTFAPIALCPEFYRYGYGLPIHNSYEITKVILFDTYKGNLGRSFGIVIAWVVIFTLLLPFVLKLFSKTMAKRAQAAAQAAQKSANN</sequence>
<dbReference type="PANTHER" id="PTHR34814">
    <property type="entry name" value="NITROSOGUANIDINE RESISTANCE PROTEIN SNG1"/>
    <property type="match status" value="1"/>
</dbReference>
<dbReference type="InterPro" id="IPR053001">
    <property type="entry name" value="MNNG_permease-like"/>
</dbReference>
<gene>
    <name evidence="4" type="ordered locus">DEHA2D10626g</name>
</gene>
<keyword evidence="2" id="KW-0472">Membrane</keyword>
<dbReference type="KEGG" id="dha:DEHA2D10626g"/>
<dbReference type="Pfam" id="PF12051">
    <property type="entry name" value="DUF3533"/>
    <property type="match status" value="1"/>
</dbReference>
<dbReference type="GO" id="GO:0016020">
    <property type="term" value="C:membrane"/>
    <property type="evidence" value="ECO:0007669"/>
    <property type="project" value="TreeGrafter"/>
</dbReference>
<protein>
    <submittedName>
        <fullName evidence="4">DEHA2D10626p</fullName>
    </submittedName>
</protein>
<feature type="compositionally biased region" description="Polar residues" evidence="1">
    <location>
        <begin position="1"/>
        <end position="13"/>
    </location>
</feature>
<dbReference type="GeneID" id="2901017"/>
<accession>Q6BS93</accession>
<keyword evidence="2" id="KW-1133">Transmembrane helix</keyword>
<evidence type="ECO:0000256" key="2">
    <source>
        <dbReference type="SAM" id="Phobius"/>
    </source>
</evidence>
<organism evidence="4 5">
    <name type="scientific">Debaryomyces hansenii (strain ATCC 36239 / CBS 767 / BCRC 21394 / JCM 1990 / NBRC 0083 / IGC 2968)</name>
    <name type="common">Yeast</name>
    <name type="synonym">Torulaspora hansenii</name>
    <dbReference type="NCBI Taxonomy" id="284592"/>
    <lineage>
        <taxon>Eukaryota</taxon>
        <taxon>Fungi</taxon>
        <taxon>Dikarya</taxon>
        <taxon>Ascomycota</taxon>
        <taxon>Saccharomycotina</taxon>
        <taxon>Pichiomycetes</taxon>
        <taxon>Debaryomycetaceae</taxon>
        <taxon>Debaryomyces</taxon>
    </lineage>
</organism>
<evidence type="ECO:0000313" key="4">
    <source>
        <dbReference type="EMBL" id="CAG87083.2"/>
    </source>
</evidence>
<name>Q6BS93_DEBHA</name>
<evidence type="ECO:0000256" key="1">
    <source>
        <dbReference type="SAM" id="MobiDB-lite"/>
    </source>
</evidence>
<proteinExistence type="predicted"/>
<feature type="region of interest" description="Disordered" evidence="1">
    <location>
        <begin position="1"/>
        <end position="55"/>
    </location>
</feature>
<feature type="compositionally biased region" description="Basic and acidic residues" evidence="1">
    <location>
        <begin position="14"/>
        <end position="34"/>
    </location>
</feature>
<feature type="transmembrane region" description="Helical" evidence="2">
    <location>
        <begin position="328"/>
        <end position="345"/>
    </location>
</feature>
<feature type="transmembrane region" description="Helical" evidence="2">
    <location>
        <begin position="489"/>
        <end position="508"/>
    </location>
</feature>
<dbReference type="RefSeq" id="XP_458927.2">
    <property type="nucleotide sequence ID" value="XM_458927.1"/>
</dbReference>
<dbReference type="InterPro" id="IPR022703">
    <property type="entry name" value="DUF3533"/>
</dbReference>
<feature type="transmembrane region" description="Helical" evidence="2">
    <location>
        <begin position="105"/>
        <end position="127"/>
    </location>
</feature>
<evidence type="ECO:0000313" key="5">
    <source>
        <dbReference type="Proteomes" id="UP000000599"/>
    </source>
</evidence>
<feature type="transmembrane region" description="Helical" evidence="2">
    <location>
        <begin position="366"/>
        <end position="389"/>
    </location>
</feature>
<dbReference type="Proteomes" id="UP000000599">
    <property type="component" value="Chromosome D"/>
</dbReference>
<dbReference type="FunCoup" id="Q6BS93">
    <property type="interactions" value="43"/>
</dbReference>
<feature type="transmembrane region" description="Helical" evidence="2">
    <location>
        <begin position="401"/>
        <end position="428"/>
    </location>
</feature>
<dbReference type="OMA" id="PLENMAM"/>
<dbReference type="HOGENOM" id="CLU_020178_0_2_1"/>